<dbReference type="SMART" id="SM00487">
    <property type="entry name" value="DEXDc"/>
    <property type="match status" value="1"/>
</dbReference>
<dbReference type="InterPro" id="IPR011545">
    <property type="entry name" value="DEAD/DEAH_box_helicase_dom"/>
</dbReference>
<keyword evidence="7" id="KW-0234">DNA repair</keyword>
<dbReference type="RefSeq" id="WP_236907383.1">
    <property type="nucleotide sequence ID" value="NZ_CP013615.1"/>
</dbReference>
<dbReference type="EMBL" id="CP013615">
    <property type="protein sequence ID" value="AMN31333.1"/>
    <property type="molecule type" value="Genomic_DNA"/>
</dbReference>
<dbReference type="Pfam" id="PF00271">
    <property type="entry name" value="Helicase_C"/>
    <property type="match status" value="1"/>
</dbReference>
<dbReference type="InterPro" id="IPR047112">
    <property type="entry name" value="RecG/Mfd"/>
</dbReference>
<gene>
    <name evidence="10" type="ORF">JFP838_pA0417</name>
</gene>
<keyword evidence="10" id="KW-0614">Plasmid</keyword>
<keyword evidence="3 10" id="KW-0378">Hydrolase</keyword>
<dbReference type="InterPro" id="IPR012340">
    <property type="entry name" value="NA-bd_OB-fold"/>
</dbReference>
<keyword evidence="6" id="KW-0238">DNA-binding</keyword>
<evidence type="ECO:0000256" key="5">
    <source>
        <dbReference type="ARBA" id="ARBA00022840"/>
    </source>
</evidence>
<dbReference type="PANTHER" id="PTHR47964:SF1">
    <property type="entry name" value="ATP-DEPENDENT DNA HELICASE HOMOLOG RECG, CHLOROPLASTIC"/>
    <property type="match status" value="1"/>
</dbReference>
<proteinExistence type="predicted"/>
<dbReference type="InterPro" id="IPR001650">
    <property type="entry name" value="Helicase_C-like"/>
</dbReference>
<organism evidence="10 11">
    <name type="scientific">Clostridium perfringens</name>
    <dbReference type="NCBI Taxonomy" id="1502"/>
    <lineage>
        <taxon>Bacteria</taxon>
        <taxon>Bacillati</taxon>
        <taxon>Bacillota</taxon>
        <taxon>Clostridia</taxon>
        <taxon>Eubacteriales</taxon>
        <taxon>Clostridiaceae</taxon>
        <taxon>Clostridium</taxon>
    </lineage>
</organism>
<evidence type="ECO:0000256" key="1">
    <source>
        <dbReference type="ARBA" id="ARBA00022741"/>
    </source>
</evidence>
<evidence type="ECO:0000259" key="8">
    <source>
        <dbReference type="PROSITE" id="PS51192"/>
    </source>
</evidence>
<dbReference type="GO" id="GO:0005524">
    <property type="term" value="F:ATP binding"/>
    <property type="evidence" value="ECO:0007669"/>
    <property type="project" value="UniProtKB-KW"/>
</dbReference>
<sequence>MEDLNLLNIPNNKIKQLNSKNIFTISDLINFYPRKYYDFKKNTYIKDIKENGYYSIIGTVKEVVEKPKLIIIKIQDDINWNMNISFFGMNFVKEFFKVNDKFVFCGNVNVNDNGNYTNRSMSNPLIYSSKIKDGLRILPVYSKINGMSSDYFLKCINSGLAVMNKEDYLEQKLVSKYKLMSNQKRIWALHNPSSFKEIEEAKKRCEFDDLFKFNFNLYKKEKTKKDKSSFVMTNFDKSRELINNLPFDLTEGQRTALRKMSISLKRGDRLNALVQADVGAGKTIVAIFLMLIACNNGFQSALMCPTTVLAEQHYEEVKAKLEPLGVRVAYLSSTIKKREKNKILKQLRNNEIDIIVGTHAIISKDVVFNNLSLIVVDEEHRFGVAQREALVDKSKAGVHSVSMSATPIPRSLALTMYGDSIEIIDIKSMPNGRLPIKTSTTNNDKEAYRLMKSEIDKGRQCYVVCPFIEDNEDLSDVESLETAFKNIKSYFKNSAKIAMISGNMSKDEISLELNKFKNKEYDIILATTIIEVGVNVPNATVILVKNADRFGLAQLHQLRGRVGRGVYQSYCILQSELKTDFAREKINAMCETTDGFKIAIKDLELRGAGDFIGNSQSGFNNYVELMIANPKLNESIKNDIKEIYNSPGRLNHYKSLYLN</sequence>
<name>A0A140GS24_CLOPF</name>
<dbReference type="SMART" id="SM00490">
    <property type="entry name" value="HELICc"/>
    <property type="match status" value="2"/>
</dbReference>
<dbReference type="InterPro" id="IPR033454">
    <property type="entry name" value="RecG_wedge"/>
</dbReference>
<keyword evidence="1" id="KW-0547">Nucleotide-binding</keyword>
<dbReference type="PROSITE" id="PS51192">
    <property type="entry name" value="HELICASE_ATP_BIND_1"/>
    <property type="match status" value="1"/>
</dbReference>
<reference evidence="10 11" key="1">
    <citation type="journal article" date="2016" name="PLoS ONE">
        <title>Plasmid Characterization and Chromosome Analysis of Two netF+ Clostridium perfringens Isolates Associated with Foal and Canine Necrotizing Enteritis.</title>
        <authorList>
            <person name="Mehdizadeh Gohari I."/>
            <person name="Kropinski A.M."/>
            <person name="Weese S.J."/>
            <person name="Parreira V.R."/>
            <person name="Whitehead A.E."/>
            <person name="Boerlin P."/>
            <person name="Prescott J.F."/>
        </authorList>
    </citation>
    <scope>NUCLEOTIDE SEQUENCE [LARGE SCALE GENOMIC DNA]</scope>
    <source>
        <strain evidence="10 11">JP838</strain>
        <plasmid evidence="11">Plasmid pJFP838A</plasmid>
    </source>
</reference>
<dbReference type="GO" id="GO:0016787">
    <property type="term" value="F:hydrolase activity"/>
    <property type="evidence" value="ECO:0007669"/>
    <property type="project" value="UniProtKB-KW"/>
</dbReference>
<dbReference type="InterPro" id="IPR014001">
    <property type="entry name" value="Helicase_ATP-bd"/>
</dbReference>
<dbReference type="Proteomes" id="UP000070260">
    <property type="component" value="Plasmid pJFP838A"/>
</dbReference>
<dbReference type="Gene3D" id="3.40.50.300">
    <property type="entry name" value="P-loop containing nucleotide triphosphate hydrolases"/>
    <property type="match status" value="2"/>
</dbReference>
<evidence type="ECO:0000256" key="3">
    <source>
        <dbReference type="ARBA" id="ARBA00022801"/>
    </source>
</evidence>
<geneLocation type="plasmid" evidence="10 11">
    <name>pJFP838A</name>
</geneLocation>
<evidence type="ECO:0000256" key="2">
    <source>
        <dbReference type="ARBA" id="ARBA00022763"/>
    </source>
</evidence>
<evidence type="ECO:0000256" key="7">
    <source>
        <dbReference type="ARBA" id="ARBA00023204"/>
    </source>
</evidence>
<feature type="domain" description="Helicase ATP-binding" evidence="8">
    <location>
        <begin position="263"/>
        <end position="425"/>
    </location>
</feature>
<keyword evidence="2" id="KW-0227">DNA damage</keyword>
<evidence type="ECO:0000313" key="11">
    <source>
        <dbReference type="Proteomes" id="UP000070260"/>
    </source>
</evidence>
<dbReference type="PROSITE" id="PS51194">
    <property type="entry name" value="HELICASE_CTER"/>
    <property type="match status" value="1"/>
</dbReference>
<dbReference type="SUPFAM" id="SSF52540">
    <property type="entry name" value="P-loop containing nucleoside triphosphate hydrolases"/>
    <property type="match status" value="2"/>
</dbReference>
<evidence type="ECO:0000256" key="4">
    <source>
        <dbReference type="ARBA" id="ARBA00022806"/>
    </source>
</evidence>
<keyword evidence="4 10" id="KW-0347">Helicase</keyword>
<dbReference type="Pfam" id="PF00270">
    <property type="entry name" value="DEAD"/>
    <property type="match status" value="1"/>
</dbReference>
<dbReference type="GO" id="GO:0003677">
    <property type="term" value="F:DNA binding"/>
    <property type="evidence" value="ECO:0007669"/>
    <property type="project" value="UniProtKB-KW"/>
</dbReference>
<dbReference type="SUPFAM" id="SSF50249">
    <property type="entry name" value="Nucleic acid-binding proteins"/>
    <property type="match status" value="1"/>
</dbReference>
<dbReference type="GO" id="GO:0006281">
    <property type="term" value="P:DNA repair"/>
    <property type="evidence" value="ECO:0007669"/>
    <property type="project" value="UniProtKB-KW"/>
</dbReference>
<keyword evidence="5" id="KW-0067">ATP-binding</keyword>
<evidence type="ECO:0000256" key="6">
    <source>
        <dbReference type="ARBA" id="ARBA00023125"/>
    </source>
</evidence>
<evidence type="ECO:0000313" key="10">
    <source>
        <dbReference type="EMBL" id="AMN31333.1"/>
    </source>
</evidence>
<dbReference type="EC" id="3.6.1.-" evidence="10"/>
<dbReference type="AlphaFoldDB" id="A0A140GS24"/>
<accession>A0A140GS24</accession>
<protein>
    <submittedName>
        <fullName evidence="10">ATP-dependent DNA helicase RecG</fullName>
        <ecNumber evidence="10">3.6.1.-</ecNumber>
    </submittedName>
</protein>
<feature type="domain" description="Helicase C-terminal" evidence="9">
    <location>
        <begin position="443"/>
        <end position="604"/>
    </location>
</feature>
<dbReference type="PATRIC" id="fig|1502.177.peg.3628"/>
<dbReference type="GO" id="GO:0003678">
    <property type="term" value="F:DNA helicase activity"/>
    <property type="evidence" value="ECO:0007669"/>
    <property type="project" value="TreeGrafter"/>
</dbReference>
<evidence type="ECO:0000259" key="9">
    <source>
        <dbReference type="PROSITE" id="PS51194"/>
    </source>
</evidence>
<dbReference type="InterPro" id="IPR027417">
    <property type="entry name" value="P-loop_NTPase"/>
</dbReference>
<dbReference type="PANTHER" id="PTHR47964">
    <property type="entry name" value="ATP-DEPENDENT DNA HELICASE HOMOLOG RECG, CHLOROPLASTIC"/>
    <property type="match status" value="1"/>
</dbReference>
<dbReference type="Pfam" id="PF17191">
    <property type="entry name" value="RecG_wedge"/>
    <property type="match status" value="1"/>
</dbReference>